<dbReference type="Proteomes" id="UP001146120">
    <property type="component" value="Unassembled WGS sequence"/>
</dbReference>
<accession>A0AAV2YPU2</accession>
<comment type="similarity">
    <text evidence="6">Belongs to the cytochrome b5 family. MAPR subfamily.</text>
</comment>
<proteinExistence type="inferred from homology"/>
<evidence type="ECO:0000259" key="7">
    <source>
        <dbReference type="SMART" id="SM01117"/>
    </source>
</evidence>
<keyword evidence="3" id="KW-0479">Metal-binding</keyword>
<dbReference type="PANTHER" id="PTHR10281:SF72">
    <property type="entry name" value="NEUDESIN"/>
    <property type="match status" value="1"/>
</dbReference>
<feature type="domain" description="Cytochrome b5 heme-binding" evidence="7">
    <location>
        <begin position="7"/>
        <end position="105"/>
    </location>
</feature>
<dbReference type="Pfam" id="PF00173">
    <property type="entry name" value="Cyt-b5"/>
    <property type="match status" value="2"/>
</dbReference>
<keyword evidence="2" id="KW-0349">Heme</keyword>
<evidence type="ECO:0000256" key="2">
    <source>
        <dbReference type="ARBA" id="ARBA00022617"/>
    </source>
</evidence>
<dbReference type="GO" id="GO:0016020">
    <property type="term" value="C:membrane"/>
    <property type="evidence" value="ECO:0007669"/>
    <property type="project" value="TreeGrafter"/>
</dbReference>
<dbReference type="Gene3D" id="3.10.120.10">
    <property type="entry name" value="Cytochrome b5-like heme/steroid binding domain"/>
    <property type="match status" value="2"/>
</dbReference>
<reference evidence="8" key="1">
    <citation type="submission" date="2022-11" db="EMBL/GenBank/DDBJ databases">
        <authorList>
            <person name="Morgan W.R."/>
            <person name="Tartar A."/>
        </authorList>
    </citation>
    <scope>NUCLEOTIDE SEQUENCE</scope>
    <source>
        <strain evidence="8">ARSEF 373</strain>
    </source>
</reference>
<evidence type="ECO:0000256" key="6">
    <source>
        <dbReference type="ARBA" id="ARBA00038357"/>
    </source>
</evidence>
<dbReference type="GO" id="GO:0046872">
    <property type="term" value="F:metal ion binding"/>
    <property type="evidence" value="ECO:0007669"/>
    <property type="project" value="UniProtKB-KW"/>
</dbReference>
<name>A0AAV2YPU2_9STRA</name>
<sequence>MPDQRYFTQQELHEFNGTRTKKIYIALLGEVFDVSADSDEYGPGGPYEVLAGCEASRAVATMRLTPDEASNLELGDLTEAQRASLDKWVNKFRVDKKYPSVGRLLVPQDLTLAELARYDGGQDPRGTVLVGINGTIYDVTLKGLMHYGPGGTYAQFAGKDASRALACMSFDEECLSNPSLDDLTPEQQQALADWATRFQQKYVRVGKLL</sequence>
<dbReference type="EMBL" id="DAKRPA010000189">
    <property type="protein sequence ID" value="DAZ95801.1"/>
    <property type="molecule type" value="Genomic_DNA"/>
</dbReference>
<evidence type="ECO:0000313" key="9">
    <source>
        <dbReference type="Proteomes" id="UP001146120"/>
    </source>
</evidence>
<dbReference type="InterPro" id="IPR050577">
    <property type="entry name" value="MAPR/NEUFC/NENF-like"/>
</dbReference>
<keyword evidence="4" id="KW-0256">Endoplasmic reticulum</keyword>
<protein>
    <recommendedName>
        <fullName evidence="7">Cytochrome b5 heme-binding domain-containing protein</fullName>
    </recommendedName>
</protein>
<evidence type="ECO:0000256" key="3">
    <source>
        <dbReference type="ARBA" id="ARBA00022723"/>
    </source>
</evidence>
<dbReference type="InterPro" id="IPR036400">
    <property type="entry name" value="Cyt_B5-like_heme/steroid_sf"/>
</dbReference>
<dbReference type="InterPro" id="IPR001199">
    <property type="entry name" value="Cyt_B5-like_heme/steroid-bd"/>
</dbReference>
<organism evidence="8 9">
    <name type="scientific">Lagenidium giganteum</name>
    <dbReference type="NCBI Taxonomy" id="4803"/>
    <lineage>
        <taxon>Eukaryota</taxon>
        <taxon>Sar</taxon>
        <taxon>Stramenopiles</taxon>
        <taxon>Oomycota</taxon>
        <taxon>Peronosporomycetes</taxon>
        <taxon>Pythiales</taxon>
        <taxon>Pythiaceae</taxon>
    </lineage>
</organism>
<dbReference type="GO" id="GO:0005783">
    <property type="term" value="C:endoplasmic reticulum"/>
    <property type="evidence" value="ECO:0007669"/>
    <property type="project" value="UniProtKB-SubCell"/>
</dbReference>
<gene>
    <name evidence="8" type="ORF">N0F65_009197</name>
</gene>
<dbReference type="PANTHER" id="PTHR10281">
    <property type="entry name" value="MEMBRANE-ASSOCIATED PROGESTERONE RECEPTOR COMPONENT-RELATED"/>
    <property type="match status" value="1"/>
</dbReference>
<dbReference type="AlphaFoldDB" id="A0AAV2YPU2"/>
<comment type="caution">
    <text evidence="8">The sequence shown here is derived from an EMBL/GenBank/DDBJ whole genome shotgun (WGS) entry which is preliminary data.</text>
</comment>
<dbReference type="FunFam" id="3.10.120.10:FF:000003">
    <property type="entry name" value="membrane-associated progesterone receptor component 1"/>
    <property type="match status" value="1"/>
</dbReference>
<evidence type="ECO:0000256" key="1">
    <source>
        <dbReference type="ARBA" id="ARBA00004240"/>
    </source>
</evidence>
<reference evidence="8" key="2">
    <citation type="journal article" date="2023" name="Microbiol Resour">
        <title>Decontamination and Annotation of the Draft Genome Sequence of the Oomycete Lagenidium giganteum ARSEF 373.</title>
        <authorList>
            <person name="Morgan W.R."/>
            <person name="Tartar A."/>
        </authorList>
    </citation>
    <scope>NUCLEOTIDE SEQUENCE</scope>
    <source>
        <strain evidence="8">ARSEF 373</strain>
    </source>
</reference>
<evidence type="ECO:0000256" key="4">
    <source>
        <dbReference type="ARBA" id="ARBA00022824"/>
    </source>
</evidence>
<keyword evidence="5" id="KW-0408">Iron</keyword>
<evidence type="ECO:0000256" key="5">
    <source>
        <dbReference type="ARBA" id="ARBA00023004"/>
    </source>
</evidence>
<dbReference type="SUPFAM" id="SSF55856">
    <property type="entry name" value="Cytochrome b5-like heme/steroid binding domain"/>
    <property type="match status" value="2"/>
</dbReference>
<keyword evidence="9" id="KW-1185">Reference proteome</keyword>
<evidence type="ECO:0000313" key="8">
    <source>
        <dbReference type="EMBL" id="DAZ95801.1"/>
    </source>
</evidence>
<comment type="subcellular location">
    <subcellularLocation>
        <location evidence="1">Endoplasmic reticulum</location>
    </subcellularLocation>
</comment>
<feature type="domain" description="Cytochrome b5 heme-binding" evidence="7">
    <location>
        <begin position="110"/>
        <end position="209"/>
    </location>
</feature>
<dbReference type="SMART" id="SM01117">
    <property type="entry name" value="Cyt-b5"/>
    <property type="match status" value="2"/>
</dbReference>